<evidence type="ECO:0000313" key="3">
    <source>
        <dbReference type="Proteomes" id="UP001177140"/>
    </source>
</evidence>
<dbReference type="EMBL" id="JAJJMA010196058">
    <property type="protein sequence ID" value="MCL7038966.1"/>
    <property type="molecule type" value="Genomic_DNA"/>
</dbReference>
<reference evidence="2" key="1">
    <citation type="submission" date="2022-03" db="EMBL/GenBank/DDBJ databases">
        <title>A functionally conserved STORR gene fusion in Papaver species that diverged 16.8 million years ago.</title>
        <authorList>
            <person name="Catania T."/>
        </authorList>
    </citation>
    <scope>NUCLEOTIDE SEQUENCE</scope>
    <source>
        <strain evidence="2">S-191538</strain>
    </source>
</reference>
<feature type="region of interest" description="Disordered" evidence="1">
    <location>
        <begin position="353"/>
        <end position="372"/>
    </location>
</feature>
<comment type="caution">
    <text evidence="2">The sequence shown here is derived from an EMBL/GenBank/DDBJ whole genome shotgun (WGS) entry which is preliminary data.</text>
</comment>
<evidence type="ECO:0008006" key="4">
    <source>
        <dbReference type="Google" id="ProtNLM"/>
    </source>
</evidence>
<feature type="compositionally biased region" description="Low complexity" evidence="1">
    <location>
        <begin position="1230"/>
        <end position="1244"/>
    </location>
</feature>
<proteinExistence type="predicted"/>
<name>A0AA41VD01_PAPNU</name>
<keyword evidence="3" id="KW-1185">Reference proteome</keyword>
<dbReference type="Proteomes" id="UP001177140">
    <property type="component" value="Unassembled WGS sequence"/>
</dbReference>
<feature type="region of interest" description="Disordered" evidence="1">
    <location>
        <begin position="884"/>
        <end position="950"/>
    </location>
</feature>
<evidence type="ECO:0000256" key="1">
    <source>
        <dbReference type="SAM" id="MobiDB-lite"/>
    </source>
</evidence>
<feature type="compositionally biased region" description="Low complexity" evidence="1">
    <location>
        <begin position="38"/>
        <end position="48"/>
    </location>
</feature>
<evidence type="ECO:0000313" key="2">
    <source>
        <dbReference type="EMBL" id="MCL7038966.1"/>
    </source>
</evidence>
<feature type="region of interest" description="Disordered" evidence="1">
    <location>
        <begin position="1393"/>
        <end position="1413"/>
    </location>
</feature>
<feature type="region of interest" description="Disordered" evidence="1">
    <location>
        <begin position="1"/>
        <end position="57"/>
    </location>
</feature>
<feature type="compositionally biased region" description="Polar residues" evidence="1">
    <location>
        <begin position="1401"/>
        <end position="1413"/>
    </location>
</feature>
<sequence length="1426" mass="157987">MLSIENNNPDLSSCSSHKISGLKNHERGSTTDTVTLEQQQQQQQQQQQDHTDLLKSGLTDNDNYHHLPTFSLRDYVFTARRKGIEKSWPFPQEYLDICLKHGVRVPLPPFEPPDSVRNLCLHGNSLVEANNLDGESFHRKFKSCERYHQSILSLIDQTRTLLQEPKKLTSGPTAKDLSPGLHETEEQIVPTVITSPLSKKEKLSASRVTAYSRDIAATSSKALKEHQIPVAPKKSRSTIEPASKKCKVVEKSGVSSYPSRIEDTVSNTAIISDPMASKVCPVCKTFLSTSNTTLNAHIDQCLAAGSTSSKIDVNCTLNKHKIKMVKKRLMVDIYKTAQRSTLEDLDRRNGSHWAVESKTPTPDAEVCTHEGKRRRLSQTYPEDIGDESAVYLDSNGRKILILSKLDEVPLPRSGEGFKAKRPTTESKEKNMGVADKVKCVGSKDGKHLKYKHQNKKICSFKLSRTEICGIGDENNGLNDNFEEEEESMSELPKARENSGELRQWVCSKRTGLSTKLDGKDACRGLRYSSLPRNPLFENSLSNPSNSSEEILQNLPNSLENSVPTPKFDKEVARSLKATENRLNCLNEGINSSTHVGCTLKLSRTSKNLVTSPRSKRVEVQSVDVAENSGILPKRKTLNLSDSCNQVSPKCKFLSTTTKNVSSIELSFSKSKPYEGEKGCIWKKPRMHRSAVKTREQVKTVWSDVNGQYSQMDDSMEINCRSLDQIQGGHESNRPHKFARSENLDMCINDVVVSQQESEKKTGRKKTKVLGGLELEPKASTVSSRVGVHFSTSFFREKMNDMEFSAEEVSFSGEDATIEPPPPNVRSNCYQLCGSEAWRVSSDQTVCDGQQELSYSRNVTDVLQRTYMAPDVDFYKADGGNSFRENEHTECGSEQISIPGPPGFFLPSPGEDINSDVHVDSSSLTSNKLPSSNRSALVDRDSSGSPVSATSTISHLHTHSISDSDCADPNSVVRSSAVVEKLVNNLSPNGNSIKPLMMRDVNPFACAPNMVNAERTNFGTLSRKDTKKSLVAESLKFSDDQSPCCCSKKERIPWDDSITYQAPLHRQHHMGPSIPSVGSQINYNPKSRPELGFASSSGCSSSKFNENAHPMLDSFRGSVLSRTCSDAASKFPSRDEFGFNNSSSPSHHHTQSTLRLMGKNLMVVNTEDGSSQLKNTAPDSNYSTQRGFSTGNMITTDEDYSSLYHMTSNGSVIFNKYRPYEAMNRVDVNLSESSVNRSRSSQRNSQPPAENHYVNNHYAGGLTESFLPHHGPKDAMDHSQISNPQMSVVDRPNSHFRYNGERGTAAPQHNLNSAYVATSSKREVIVIDDSPENEDANLGREFTSEPRQQYFRAATGNPNLRQVSPSYPYQSVNPFSPRDACVGSYPMLWSKGGMDNPAKPQVENSNSRGSGVSLHSSLGPVFCRPIL</sequence>
<accession>A0AA41VD01</accession>
<feature type="region of interest" description="Disordered" evidence="1">
    <location>
        <begin position="1260"/>
        <end position="1279"/>
    </location>
</feature>
<dbReference type="Gene3D" id="3.30.160.60">
    <property type="entry name" value="Classic Zinc Finger"/>
    <property type="match status" value="1"/>
</dbReference>
<feature type="compositionally biased region" description="Polar residues" evidence="1">
    <location>
        <begin position="1"/>
        <end position="18"/>
    </location>
</feature>
<organism evidence="2 3">
    <name type="scientific">Papaver nudicaule</name>
    <name type="common">Iceland poppy</name>
    <dbReference type="NCBI Taxonomy" id="74823"/>
    <lineage>
        <taxon>Eukaryota</taxon>
        <taxon>Viridiplantae</taxon>
        <taxon>Streptophyta</taxon>
        <taxon>Embryophyta</taxon>
        <taxon>Tracheophyta</taxon>
        <taxon>Spermatophyta</taxon>
        <taxon>Magnoliopsida</taxon>
        <taxon>Ranunculales</taxon>
        <taxon>Papaveraceae</taxon>
        <taxon>Papaveroideae</taxon>
        <taxon>Papaver</taxon>
    </lineage>
</organism>
<gene>
    <name evidence="2" type="ORF">MKW94_009395</name>
</gene>
<feature type="region of interest" description="Disordered" evidence="1">
    <location>
        <begin position="1230"/>
        <end position="1255"/>
    </location>
</feature>
<protein>
    <recommendedName>
        <fullName evidence="4">UBZ4-type domain-containing protein</fullName>
    </recommendedName>
</protein>
<dbReference type="PANTHER" id="PTHR35767:SF1">
    <property type="entry name" value="HAPLESS PROTEIN"/>
    <property type="match status" value="1"/>
</dbReference>
<feature type="compositionally biased region" description="Low complexity" evidence="1">
    <location>
        <begin position="920"/>
        <end position="932"/>
    </location>
</feature>
<dbReference type="PANTHER" id="PTHR35767">
    <property type="entry name" value="HAPLESS PROTEIN"/>
    <property type="match status" value="1"/>
</dbReference>
<feature type="region of interest" description="Disordered" evidence="1">
    <location>
        <begin position="1168"/>
        <end position="1189"/>
    </location>
</feature>